<dbReference type="EMBL" id="MK814649">
    <property type="protein sequence ID" value="QCI06064.1"/>
    <property type="molecule type" value="Genomic_DNA"/>
</dbReference>
<dbReference type="AlphaFoldDB" id="A0A4D6WQK3"/>
<proteinExistence type="predicted"/>
<organism evidence="1">
    <name type="scientific">Delesseria sanguinea</name>
    <dbReference type="NCBI Taxonomy" id="131097"/>
    <lineage>
        <taxon>Eukaryota</taxon>
        <taxon>Rhodophyta</taxon>
        <taxon>Florideophyceae</taxon>
        <taxon>Rhodymeniophycidae</taxon>
        <taxon>Ceramiales</taxon>
        <taxon>Delesseriaceae</taxon>
        <taxon>Delesseria</taxon>
    </lineage>
</organism>
<name>A0A4D6WQK3_9FLOR</name>
<protein>
    <submittedName>
        <fullName evidence="1">Cytochrome b6-f complex subunit PetP</fullName>
    </submittedName>
</protein>
<evidence type="ECO:0000313" key="1">
    <source>
        <dbReference type="EMBL" id="QCI06064.1"/>
    </source>
</evidence>
<reference evidence="1" key="1">
    <citation type="journal article" date="2019" name="Mol. Phylogenet. Evol.">
        <title>Morphological evolution and classification of the red algal order Ceramiales inferred using plastid phylogenomics.</title>
        <authorList>
            <person name="Diaz-Tapia P."/>
            <person name="Pasella M.M."/>
            <person name="Verbruggen H."/>
            <person name="Maggs C.A."/>
        </authorList>
    </citation>
    <scope>NUCLEOTIDE SEQUENCE</scope>
    <source>
        <strain evidence="1">PD3001_3</strain>
    </source>
</reference>
<keyword evidence="1" id="KW-0934">Plastid</keyword>
<reference evidence="1" key="2">
    <citation type="submission" date="2019-04" db="EMBL/GenBank/DDBJ databases">
        <authorList>
            <person name="Pasella M."/>
        </authorList>
    </citation>
    <scope>NUCLEOTIDE SEQUENCE</scope>
    <source>
        <strain evidence="1">PD3001_3</strain>
    </source>
</reference>
<geneLocation type="plastid" evidence="1"/>
<gene>
    <name evidence="1" type="primary">petP</name>
</gene>
<accession>A0A4D6WQK3</accession>
<sequence length="60" mass="7214">MHYSNSIKIKIIPQKIKIKFIKNLHEKLHIVGYKIINSKHKVPIIELSNYTRIWILPHEI</sequence>